<evidence type="ECO:0000256" key="4">
    <source>
        <dbReference type="ARBA" id="ARBA00022801"/>
    </source>
</evidence>
<dbReference type="Proteomes" id="UP000032679">
    <property type="component" value="Unassembled WGS sequence"/>
</dbReference>
<dbReference type="Gene3D" id="1.10.150.80">
    <property type="entry name" value="HRDC domain"/>
    <property type="match status" value="1"/>
</dbReference>
<dbReference type="STRING" id="1231623.Tasa_022_009"/>
<accession>A0A0D6MM52</accession>
<dbReference type="SMART" id="SM00341">
    <property type="entry name" value="HRDC"/>
    <property type="match status" value="1"/>
</dbReference>
<dbReference type="NCBIfam" id="TIGR01388">
    <property type="entry name" value="rnd"/>
    <property type="match status" value="1"/>
</dbReference>
<evidence type="ECO:0000256" key="6">
    <source>
        <dbReference type="HAMAP-Rule" id="MF_01899"/>
    </source>
</evidence>
<keyword evidence="4 6" id="KW-0378">Hydrolase</keyword>
<evidence type="ECO:0000313" key="8">
    <source>
        <dbReference type="EMBL" id="GAN54510.1"/>
    </source>
</evidence>
<comment type="function">
    <text evidence="6">Exonuclease involved in the 3' processing of various precursor tRNAs. Initiates hydrolysis at the 3'-terminus of an RNA molecule and releases 5'-mononucleotides.</text>
</comment>
<dbReference type="Pfam" id="PF01612">
    <property type="entry name" value="DNA_pol_A_exo1"/>
    <property type="match status" value="1"/>
</dbReference>
<dbReference type="EC" id="3.1.13.5" evidence="6"/>
<comment type="similarity">
    <text evidence="6">Belongs to the RNase D family.</text>
</comment>
<dbReference type="PANTHER" id="PTHR47649">
    <property type="entry name" value="RIBONUCLEASE D"/>
    <property type="match status" value="1"/>
</dbReference>
<evidence type="ECO:0000256" key="1">
    <source>
        <dbReference type="ARBA" id="ARBA00022490"/>
    </source>
</evidence>
<dbReference type="InterPro" id="IPR010997">
    <property type="entry name" value="HRDC-like_sf"/>
</dbReference>
<dbReference type="Pfam" id="PF00570">
    <property type="entry name" value="HRDC"/>
    <property type="match status" value="1"/>
</dbReference>
<dbReference type="PROSITE" id="PS50967">
    <property type="entry name" value="HRDC"/>
    <property type="match status" value="1"/>
</dbReference>
<dbReference type="InterPro" id="IPR002121">
    <property type="entry name" value="HRDC_dom"/>
</dbReference>
<comment type="subcellular location">
    <subcellularLocation>
        <location evidence="6">Cytoplasm</location>
    </subcellularLocation>
</comment>
<proteinExistence type="inferred from homology"/>
<keyword evidence="2 6" id="KW-0819">tRNA processing</keyword>
<dbReference type="HAMAP" id="MF_01899">
    <property type="entry name" value="RNase_D"/>
    <property type="match status" value="1"/>
</dbReference>
<sequence length="400" mass="43512">MPKSAPSASPIFPEPQIITTTEALAALCAKLVHEPFVTVDTEFVRERTYYPELCLVQLGGTDDVAVVDALAPGLDLSPLATLLDAPECVKVLHAARQDLEIFLHLFGRLPVALFDTQVAAMVAGYGDQVGYDNLVGAITGVAIDKAHRFSDWSARPLSAAQIAYAAADVTHLRLVYVALRDELARAGRLDWADAEQAVLRDTTLYRPDPSTLWERLRPRVNNRRVLGVLREIVAWREREAQTLDLPRQRLIRDESLLEISANQPATAEALARVRGLTRGFAEGRSGQGLLGAIRIAKALPEDDLPRAPRRHEGAKPSSAMVALLKVLLAAQCEMHKVAPKLVASSDDLDKLALGETDIAPMQGWRRSVFGDEAQALLRGELALGAGPRGIRLIRTTSSDA</sequence>
<evidence type="ECO:0000313" key="9">
    <source>
        <dbReference type="Proteomes" id="UP000032679"/>
    </source>
</evidence>
<dbReference type="GO" id="GO:0003676">
    <property type="term" value="F:nucleic acid binding"/>
    <property type="evidence" value="ECO:0007669"/>
    <property type="project" value="InterPro"/>
</dbReference>
<dbReference type="GO" id="GO:0042780">
    <property type="term" value="P:tRNA 3'-end processing"/>
    <property type="evidence" value="ECO:0007669"/>
    <property type="project" value="UniProtKB-UniRule"/>
</dbReference>
<dbReference type="PANTHER" id="PTHR47649:SF1">
    <property type="entry name" value="RIBONUCLEASE D"/>
    <property type="match status" value="1"/>
</dbReference>
<dbReference type="AlphaFoldDB" id="A0A0D6MM52"/>
<keyword evidence="1 6" id="KW-0963">Cytoplasm</keyword>
<gene>
    <name evidence="6" type="primary">rnd</name>
    <name evidence="8" type="ORF">Tasa_022_009</name>
</gene>
<dbReference type="InterPro" id="IPR044876">
    <property type="entry name" value="HRDC_dom_sf"/>
</dbReference>
<dbReference type="CDD" id="cd06142">
    <property type="entry name" value="RNaseD_exo"/>
    <property type="match status" value="1"/>
</dbReference>
<evidence type="ECO:0000256" key="5">
    <source>
        <dbReference type="ARBA" id="ARBA00022839"/>
    </source>
</evidence>
<dbReference type="InterPro" id="IPR012337">
    <property type="entry name" value="RNaseH-like_sf"/>
</dbReference>
<dbReference type="InterPro" id="IPR006292">
    <property type="entry name" value="RNase_D"/>
</dbReference>
<dbReference type="EMBL" id="BALE01000022">
    <property type="protein sequence ID" value="GAN54510.1"/>
    <property type="molecule type" value="Genomic_DNA"/>
</dbReference>
<dbReference type="InterPro" id="IPR002562">
    <property type="entry name" value="3'-5'_exonuclease_dom"/>
</dbReference>
<comment type="catalytic activity">
    <reaction evidence="6">
        <text>Exonucleolytic cleavage that removes extra residues from the 3'-terminus of tRNA to produce 5'-mononucleotides.</text>
        <dbReference type="EC" id="3.1.13.5"/>
    </reaction>
</comment>
<dbReference type="OrthoDB" id="9800549at2"/>
<dbReference type="GO" id="GO:0008408">
    <property type="term" value="F:3'-5' exonuclease activity"/>
    <property type="evidence" value="ECO:0007669"/>
    <property type="project" value="InterPro"/>
</dbReference>
<reference evidence="8 9" key="1">
    <citation type="submission" date="2012-10" db="EMBL/GenBank/DDBJ databases">
        <title>Genome sequencing of Tanticharoenia sakaeratensis NBRC 103193.</title>
        <authorList>
            <person name="Azuma Y."/>
            <person name="Hadano H."/>
            <person name="Hirakawa H."/>
            <person name="Matsushita K."/>
        </authorList>
    </citation>
    <scope>NUCLEOTIDE SEQUENCE [LARGE SCALE GENOMIC DNA]</scope>
    <source>
        <strain evidence="8 9">NBRC 103193</strain>
    </source>
</reference>
<dbReference type="GO" id="GO:0005737">
    <property type="term" value="C:cytoplasm"/>
    <property type="evidence" value="ECO:0007669"/>
    <property type="project" value="UniProtKB-SubCell"/>
</dbReference>
<dbReference type="InterPro" id="IPR051086">
    <property type="entry name" value="RNase_D-like"/>
</dbReference>
<name>A0A0D6MM52_9PROT</name>
<comment type="caution">
    <text evidence="8">The sequence shown here is derived from an EMBL/GenBank/DDBJ whole genome shotgun (WGS) entry which is preliminary data.</text>
</comment>
<dbReference type="SMART" id="SM00474">
    <property type="entry name" value="35EXOc"/>
    <property type="match status" value="1"/>
</dbReference>
<organism evidence="8 9">
    <name type="scientific">Tanticharoenia sakaeratensis NBRC 103193</name>
    <dbReference type="NCBI Taxonomy" id="1231623"/>
    <lineage>
        <taxon>Bacteria</taxon>
        <taxon>Pseudomonadati</taxon>
        <taxon>Pseudomonadota</taxon>
        <taxon>Alphaproteobacteria</taxon>
        <taxon>Acetobacterales</taxon>
        <taxon>Acetobacteraceae</taxon>
        <taxon>Tanticharoenia</taxon>
    </lineage>
</organism>
<dbReference type="RefSeq" id="WP_048849056.1">
    <property type="nucleotide sequence ID" value="NZ_BALE01000022.1"/>
</dbReference>
<evidence type="ECO:0000256" key="2">
    <source>
        <dbReference type="ARBA" id="ARBA00022694"/>
    </source>
</evidence>
<dbReference type="Gene3D" id="3.30.420.10">
    <property type="entry name" value="Ribonuclease H-like superfamily/Ribonuclease H"/>
    <property type="match status" value="1"/>
</dbReference>
<dbReference type="GO" id="GO:0000166">
    <property type="term" value="F:nucleotide binding"/>
    <property type="evidence" value="ECO:0007669"/>
    <property type="project" value="InterPro"/>
</dbReference>
<keyword evidence="3 6" id="KW-0540">Nuclease</keyword>
<dbReference type="SUPFAM" id="SSF47819">
    <property type="entry name" value="HRDC-like"/>
    <property type="match status" value="2"/>
</dbReference>
<protein>
    <recommendedName>
        <fullName evidence="6">Ribonuclease D</fullName>
        <shortName evidence="6">RNase D</shortName>
        <ecNumber evidence="6">3.1.13.5</ecNumber>
    </recommendedName>
</protein>
<evidence type="ECO:0000259" key="7">
    <source>
        <dbReference type="PROSITE" id="PS50967"/>
    </source>
</evidence>
<dbReference type="SUPFAM" id="SSF53098">
    <property type="entry name" value="Ribonuclease H-like"/>
    <property type="match status" value="1"/>
</dbReference>
<dbReference type="GO" id="GO:0033890">
    <property type="term" value="F:ribonuclease D activity"/>
    <property type="evidence" value="ECO:0007669"/>
    <property type="project" value="UniProtKB-UniRule"/>
</dbReference>
<keyword evidence="5 6" id="KW-0269">Exonuclease</keyword>
<feature type="domain" description="HRDC" evidence="7">
    <location>
        <begin position="222"/>
        <end position="303"/>
    </location>
</feature>
<comment type="cofactor">
    <cofactor evidence="6">
        <name>a divalent metal cation</name>
        <dbReference type="ChEBI" id="CHEBI:60240"/>
    </cofactor>
</comment>
<evidence type="ECO:0000256" key="3">
    <source>
        <dbReference type="ARBA" id="ARBA00022722"/>
    </source>
</evidence>
<keyword evidence="9" id="KW-1185">Reference proteome</keyword>
<dbReference type="InterPro" id="IPR036397">
    <property type="entry name" value="RNaseH_sf"/>
</dbReference>